<accession>A0A1H3Z961</accession>
<dbReference type="InterPro" id="IPR025665">
    <property type="entry name" value="Beta-barrel_OMP_2"/>
</dbReference>
<gene>
    <name evidence="3" type="ORF">SAMN05660909_01106</name>
</gene>
<dbReference type="EMBL" id="FNRL01000004">
    <property type="protein sequence ID" value="SEA20227.1"/>
    <property type="molecule type" value="Genomic_DNA"/>
</dbReference>
<protein>
    <submittedName>
        <fullName evidence="3">Outer membrane protein beta-barrel domain-containing protein</fullName>
    </submittedName>
</protein>
<reference evidence="4" key="1">
    <citation type="submission" date="2016-10" db="EMBL/GenBank/DDBJ databases">
        <authorList>
            <person name="Varghese N."/>
            <person name="Submissions S."/>
        </authorList>
    </citation>
    <scope>NUCLEOTIDE SEQUENCE [LARGE SCALE GENOMIC DNA]</scope>
    <source>
        <strain evidence="4">DSM 23920</strain>
    </source>
</reference>
<dbReference type="STRING" id="408074.SAMN05660909_01106"/>
<sequence length="463" mass="50095">MPKIFKDMSDKELDKLFKDAADQFEPPAAPEGAWDDFYNNYLHSDKDRKKPIFWYTPLIAFWGQYSHLIFSWRAIPVLGLALLIVLWTEYNKKPDNFLVPRQSDKVKTTAPVSPGAGKITADSQYVNSTNPRPSTGTGADKDPGQVNRQDTQAGYAGTAQRDAAAGNNPLSGLPAKDGTGKESNKQEKAGIPAGETASQEPLTGAPAMIAADKEKNNLAKTESPVNNVTGQASEQTATPQKAGLAGLTQKNNANGDSASSQEKKKRKREVYSRSKWNIGLAVGANASVIKGTLSHGLGLNTGLMVQRRFSATSRFSVELGIVRESMTYNVTRNTFHPDGVTIPPSVSNMGGKCTMLDIPLNVRYDVVRSGKGDVFVSTGVSTMWMVKQSYSYQYYNNPPVNQDVTGKGKSILPSANISAGYEQQFKNLSLQIAPYVKIPMSNVGYGNISLGSVGAQISIKKNL</sequence>
<organism evidence="3 4">
    <name type="scientific">Chitinophaga terrae</name>
    <name type="common">ex Kim and Jung 2007</name>
    <dbReference type="NCBI Taxonomy" id="408074"/>
    <lineage>
        <taxon>Bacteria</taxon>
        <taxon>Pseudomonadati</taxon>
        <taxon>Bacteroidota</taxon>
        <taxon>Chitinophagia</taxon>
        <taxon>Chitinophagales</taxon>
        <taxon>Chitinophagaceae</taxon>
        <taxon>Chitinophaga</taxon>
    </lineage>
</organism>
<feature type="region of interest" description="Disordered" evidence="1">
    <location>
        <begin position="245"/>
        <end position="270"/>
    </location>
</feature>
<dbReference type="AlphaFoldDB" id="A0A1H3Z961"/>
<dbReference type="OrthoDB" id="1523584at2"/>
<dbReference type="Proteomes" id="UP000199656">
    <property type="component" value="Unassembled WGS sequence"/>
</dbReference>
<feature type="domain" description="Outer membrane protein beta-barrel" evidence="2">
    <location>
        <begin position="266"/>
        <end position="430"/>
    </location>
</feature>
<dbReference type="Pfam" id="PF13568">
    <property type="entry name" value="OMP_b-brl_2"/>
    <property type="match status" value="1"/>
</dbReference>
<evidence type="ECO:0000256" key="1">
    <source>
        <dbReference type="SAM" id="MobiDB-lite"/>
    </source>
</evidence>
<keyword evidence="4" id="KW-1185">Reference proteome</keyword>
<feature type="region of interest" description="Disordered" evidence="1">
    <location>
        <begin position="105"/>
        <end position="202"/>
    </location>
</feature>
<name>A0A1H3Z961_9BACT</name>
<feature type="compositionally biased region" description="Basic and acidic residues" evidence="1">
    <location>
        <begin position="178"/>
        <end position="188"/>
    </location>
</feature>
<evidence type="ECO:0000259" key="2">
    <source>
        <dbReference type="Pfam" id="PF13568"/>
    </source>
</evidence>
<feature type="compositionally biased region" description="Polar residues" evidence="1">
    <location>
        <begin position="248"/>
        <end position="260"/>
    </location>
</feature>
<evidence type="ECO:0000313" key="4">
    <source>
        <dbReference type="Proteomes" id="UP000199656"/>
    </source>
</evidence>
<evidence type="ECO:0000313" key="3">
    <source>
        <dbReference type="EMBL" id="SEA20227.1"/>
    </source>
</evidence>
<feature type="compositionally biased region" description="Polar residues" evidence="1">
    <location>
        <begin position="121"/>
        <end position="137"/>
    </location>
</feature>
<proteinExistence type="predicted"/>